<dbReference type="AlphaFoldDB" id="A0A6L9MJN2"/>
<dbReference type="EMBL" id="JAAAMJ010000012">
    <property type="protein sequence ID" value="NDV87965.1"/>
    <property type="molecule type" value="Genomic_DNA"/>
</dbReference>
<evidence type="ECO:0000256" key="1">
    <source>
        <dbReference type="SAM" id="Phobius"/>
    </source>
</evidence>
<evidence type="ECO:0000313" key="3">
    <source>
        <dbReference type="Proteomes" id="UP000476332"/>
    </source>
</evidence>
<feature type="transmembrane region" description="Helical" evidence="1">
    <location>
        <begin position="12"/>
        <end position="32"/>
    </location>
</feature>
<sequence length="211" mass="24010">MIDWIKANYELISIAINGAMLLVWIGYLQIFVRSFLRQTRPKILINRGGGATLEAPCLVSNMSSDVIYVESIIIRLQTADNDWTCPVTELDGIEEWEEPSDLNLRTRQGPLDAGKVRNMGTFRTIIEHALRAGSQTPELGTDHWERLKRFDVRVIATYGSEDLPVGANRWFKLTWEGGKATMRPETAGTLQIRSHRERRKISKILDAEVQD</sequence>
<comment type="caution">
    <text evidence="2">The sequence shown here is derived from an EMBL/GenBank/DDBJ whole genome shotgun (WGS) entry which is preliminary data.</text>
</comment>
<keyword evidence="1" id="KW-1133">Transmembrane helix</keyword>
<proteinExistence type="predicted"/>
<keyword evidence="1" id="KW-0472">Membrane</keyword>
<gene>
    <name evidence="2" type="ORF">GTW51_14765</name>
</gene>
<protein>
    <submittedName>
        <fullName evidence="2">Uncharacterized protein</fullName>
    </submittedName>
</protein>
<keyword evidence="1" id="KW-0812">Transmembrane</keyword>
<dbReference type="RefSeq" id="WP_163044805.1">
    <property type="nucleotide sequence ID" value="NZ_JAAAMJ010000012.1"/>
</dbReference>
<evidence type="ECO:0000313" key="2">
    <source>
        <dbReference type="EMBL" id="NDV87965.1"/>
    </source>
</evidence>
<accession>A0A6L9MJN2</accession>
<reference evidence="2 3" key="1">
    <citation type="submission" date="2020-01" db="EMBL/GenBank/DDBJ databases">
        <title>Genomes of bacteria type strains.</title>
        <authorList>
            <person name="Chen J."/>
            <person name="Zhu S."/>
            <person name="Chen J."/>
        </authorList>
    </citation>
    <scope>NUCLEOTIDE SEQUENCE [LARGE SCALE GENOMIC DNA]</scope>
    <source>
        <strain evidence="2 3">KCTC 52919</strain>
    </source>
</reference>
<organism evidence="2 3">
    <name type="scientific">Aurantimonas aggregata</name>
    <dbReference type="NCBI Taxonomy" id="2047720"/>
    <lineage>
        <taxon>Bacteria</taxon>
        <taxon>Pseudomonadati</taxon>
        <taxon>Pseudomonadota</taxon>
        <taxon>Alphaproteobacteria</taxon>
        <taxon>Hyphomicrobiales</taxon>
        <taxon>Aurantimonadaceae</taxon>
        <taxon>Aurantimonas</taxon>
    </lineage>
</organism>
<dbReference type="Proteomes" id="UP000476332">
    <property type="component" value="Unassembled WGS sequence"/>
</dbReference>
<keyword evidence="3" id="KW-1185">Reference proteome</keyword>
<name>A0A6L9MJN2_9HYPH</name>